<evidence type="ECO:0000256" key="5">
    <source>
        <dbReference type="ARBA" id="ARBA00023136"/>
    </source>
</evidence>
<feature type="transmembrane region" description="Helical" evidence="6">
    <location>
        <begin position="144"/>
        <end position="168"/>
    </location>
</feature>
<evidence type="ECO:0000256" key="4">
    <source>
        <dbReference type="ARBA" id="ARBA00022989"/>
    </source>
</evidence>
<dbReference type="PROSITE" id="PS50850">
    <property type="entry name" value="MFS"/>
    <property type="match status" value="1"/>
</dbReference>
<gene>
    <name evidence="8" type="ORF">GCM10023340_45220</name>
</gene>
<dbReference type="SUPFAM" id="SSF103473">
    <property type="entry name" value="MFS general substrate transporter"/>
    <property type="match status" value="2"/>
</dbReference>
<dbReference type="InterPro" id="IPR020846">
    <property type="entry name" value="MFS_dom"/>
</dbReference>
<protein>
    <recommendedName>
        <fullName evidence="7">Major facilitator superfamily (MFS) profile domain-containing protein</fullName>
    </recommendedName>
</protein>
<evidence type="ECO:0000259" key="7">
    <source>
        <dbReference type="PROSITE" id="PS50850"/>
    </source>
</evidence>
<name>A0ABP9Q508_9ACTN</name>
<feature type="transmembrane region" description="Helical" evidence="6">
    <location>
        <begin position="298"/>
        <end position="318"/>
    </location>
</feature>
<feature type="transmembrane region" description="Helical" evidence="6">
    <location>
        <begin position="462"/>
        <end position="484"/>
    </location>
</feature>
<dbReference type="EMBL" id="BAABKG010000008">
    <property type="protein sequence ID" value="GAA5156692.1"/>
    <property type="molecule type" value="Genomic_DNA"/>
</dbReference>
<sequence>MSQAPAAALDTRSRALLVFCAVAVAFAAVDTYVVVLALPDMMGSVGISVEQLQKAAPIVSGFLLGYVAMLPLIGRIADLRGPVPVLTASLVTFAVGSVVTALAYDLPSMVLGRFLQGVGGGGLVPATMALVGALYPVERRGLPLGLVSAVQEFGSVLGPLFGAAVLAFTSWRGIFAINAAAGVLLWVVVRALRTRDDATTDPEPVDGRRGLPDLLGLLALLVALVAGYLTVRPPGSLYTDLTWGEYFIPVIEDGGRWTWPVGLLAAGAFVVLCLRCVFARRPLFDVRSWGRSLVAADLTGAVLLALALAGVVLAFATADPAVSVFSPQGPWLLAGSAVAVVALVVHLRRASDPVVPRGALGATAAWGSLAVSVLVGWALIAALVDIPLFARTTVFRDSQLDAALVLLRFLVALPIGAVIGGLLVRRLPAGLITAVGMVVSSAAFWWMSTWGETSLESFVSNVPLVLGGLGFGLALAPVNAAMLATTRADTHGVASALVVVARMVGMLVGISVLTTWGLRRLNEAKDSNPPGACVDDAASRACLRALGVLQEQAVFQGAAAFALLAAVLALVLFRGAPTRGVDTGATLQRLG</sequence>
<feature type="transmembrane region" description="Helical" evidence="6">
    <location>
        <begin position="257"/>
        <end position="278"/>
    </location>
</feature>
<keyword evidence="3 6" id="KW-0812">Transmembrane</keyword>
<dbReference type="PANTHER" id="PTHR23501">
    <property type="entry name" value="MAJOR FACILITATOR SUPERFAMILY"/>
    <property type="match status" value="1"/>
</dbReference>
<dbReference type="Proteomes" id="UP001500221">
    <property type="component" value="Unassembled WGS sequence"/>
</dbReference>
<evidence type="ECO:0000313" key="9">
    <source>
        <dbReference type="Proteomes" id="UP001500221"/>
    </source>
</evidence>
<feature type="transmembrane region" description="Helical" evidence="6">
    <location>
        <begin position="85"/>
        <end position="104"/>
    </location>
</feature>
<keyword evidence="5 6" id="KW-0472">Membrane</keyword>
<feature type="transmembrane region" description="Helical" evidence="6">
    <location>
        <begin position="330"/>
        <end position="347"/>
    </location>
</feature>
<keyword evidence="9" id="KW-1185">Reference proteome</keyword>
<feature type="transmembrane region" description="Helical" evidence="6">
    <location>
        <begin position="359"/>
        <end position="384"/>
    </location>
</feature>
<feature type="transmembrane region" description="Helical" evidence="6">
    <location>
        <begin position="431"/>
        <end position="450"/>
    </location>
</feature>
<reference evidence="9" key="1">
    <citation type="journal article" date="2019" name="Int. J. Syst. Evol. Microbiol.">
        <title>The Global Catalogue of Microorganisms (GCM) 10K type strain sequencing project: providing services to taxonomists for standard genome sequencing and annotation.</title>
        <authorList>
            <consortium name="The Broad Institute Genomics Platform"/>
            <consortium name="The Broad Institute Genome Sequencing Center for Infectious Disease"/>
            <person name="Wu L."/>
            <person name="Ma J."/>
        </authorList>
    </citation>
    <scope>NUCLEOTIDE SEQUENCE [LARGE SCALE GENOMIC DNA]</scope>
    <source>
        <strain evidence="9">JCM 18459</strain>
    </source>
</reference>
<dbReference type="RefSeq" id="WP_345464523.1">
    <property type="nucleotide sequence ID" value="NZ_BAABKG010000008.1"/>
</dbReference>
<feature type="transmembrane region" description="Helical" evidence="6">
    <location>
        <begin position="55"/>
        <end position="73"/>
    </location>
</feature>
<dbReference type="InterPro" id="IPR011701">
    <property type="entry name" value="MFS"/>
</dbReference>
<comment type="caution">
    <text evidence="8">The sequence shown here is derived from an EMBL/GenBank/DDBJ whole genome shotgun (WGS) entry which is preliminary data.</text>
</comment>
<dbReference type="PRINTS" id="PR01036">
    <property type="entry name" value="TCRTETB"/>
</dbReference>
<dbReference type="PANTHER" id="PTHR23501:SF191">
    <property type="entry name" value="VACUOLAR BASIC AMINO ACID TRANSPORTER 4"/>
    <property type="match status" value="1"/>
</dbReference>
<evidence type="ECO:0000256" key="6">
    <source>
        <dbReference type="SAM" id="Phobius"/>
    </source>
</evidence>
<proteinExistence type="predicted"/>
<dbReference type="Gene3D" id="1.20.1720.10">
    <property type="entry name" value="Multidrug resistance protein D"/>
    <property type="match status" value="1"/>
</dbReference>
<evidence type="ECO:0000256" key="1">
    <source>
        <dbReference type="ARBA" id="ARBA00004429"/>
    </source>
</evidence>
<accession>A0ABP9Q508</accession>
<feature type="transmembrane region" description="Helical" evidence="6">
    <location>
        <begin position="404"/>
        <end position="424"/>
    </location>
</feature>
<keyword evidence="4 6" id="KW-1133">Transmembrane helix</keyword>
<feature type="transmembrane region" description="Helical" evidence="6">
    <location>
        <begin position="496"/>
        <end position="518"/>
    </location>
</feature>
<feature type="domain" description="Major facilitator superfamily (MFS) profile" evidence="7">
    <location>
        <begin position="16"/>
        <end position="577"/>
    </location>
</feature>
<dbReference type="Pfam" id="PF07690">
    <property type="entry name" value="MFS_1"/>
    <property type="match status" value="1"/>
</dbReference>
<dbReference type="Gene3D" id="1.20.1250.20">
    <property type="entry name" value="MFS general substrate transporter like domains"/>
    <property type="match status" value="1"/>
</dbReference>
<comment type="subcellular location">
    <subcellularLocation>
        <location evidence="1">Cell inner membrane</location>
        <topology evidence="1">Multi-pass membrane protein</topology>
    </subcellularLocation>
</comment>
<dbReference type="InterPro" id="IPR036259">
    <property type="entry name" value="MFS_trans_sf"/>
</dbReference>
<feature type="transmembrane region" description="Helical" evidence="6">
    <location>
        <begin position="174"/>
        <end position="193"/>
    </location>
</feature>
<feature type="transmembrane region" description="Helical" evidence="6">
    <location>
        <begin position="553"/>
        <end position="573"/>
    </location>
</feature>
<evidence type="ECO:0000313" key="8">
    <source>
        <dbReference type="EMBL" id="GAA5156692.1"/>
    </source>
</evidence>
<keyword evidence="2" id="KW-0813">Transport</keyword>
<evidence type="ECO:0000256" key="2">
    <source>
        <dbReference type="ARBA" id="ARBA00022448"/>
    </source>
</evidence>
<organism evidence="8 9">
    <name type="scientific">Nocardioides marinquilinus</name>
    <dbReference type="NCBI Taxonomy" id="1210400"/>
    <lineage>
        <taxon>Bacteria</taxon>
        <taxon>Bacillati</taxon>
        <taxon>Actinomycetota</taxon>
        <taxon>Actinomycetes</taxon>
        <taxon>Propionibacteriales</taxon>
        <taxon>Nocardioidaceae</taxon>
        <taxon>Nocardioides</taxon>
    </lineage>
</organism>
<feature type="transmembrane region" description="Helical" evidence="6">
    <location>
        <begin position="116"/>
        <end position="137"/>
    </location>
</feature>
<feature type="transmembrane region" description="Helical" evidence="6">
    <location>
        <begin position="214"/>
        <end position="231"/>
    </location>
</feature>
<evidence type="ECO:0000256" key="3">
    <source>
        <dbReference type="ARBA" id="ARBA00022692"/>
    </source>
</evidence>